<reference evidence="1" key="1">
    <citation type="submission" date="2019-08" db="EMBL/GenBank/DDBJ databases">
        <authorList>
            <person name="Kucharzyk K."/>
            <person name="Murdoch R.W."/>
            <person name="Higgins S."/>
            <person name="Loffler F."/>
        </authorList>
    </citation>
    <scope>NUCLEOTIDE SEQUENCE</scope>
</reference>
<comment type="caution">
    <text evidence="1">The sequence shown here is derived from an EMBL/GenBank/DDBJ whole genome shotgun (WGS) entry which is preliminary data.</text>
</comment>
<accession>A0A645E4W6</accession>
<name>A0A645E4W6_9ZZZZ</name>
<organism evidence="1">
    <name type="scientific">bioreactor metagenome</name>
    <dbReference type="NCBI Taxonomy" id="1076179"/>
    <lineage>
        <taxon>unclassified sequences</taxon>
        <taxon>metagenomes</taxon>
        <taxon>ecological metagenomes</taxon>
    </lineage>
</organism>
<proteinExistence type="predicted"/>
<protein>
    <submittedName>
        <fullName evidence="1">Uncharacterized protein</fullName>
    </submittedName>
</protein>
<dbReference type="EMBL" id="VSSQ01043123">
    <property type="protein sequence ID" value="MPM96777.1"/>
    <property type="molecule type" value="Genomic_DNA"/>
</dbReference>
<sequence length="125" mass="13630">MELVFIFTVILIQMFFLNPGEVMQIEGTLWIDTFVDAEEPPVLFRDKGVSTVRAHETDWGGNNLPSDKRLSTDLALVLSVAAIIIIEIVVGSATEGTDGILGNGFPVAPLDRPDGFTILPEVVFQ</sequence>
<evidence type="ECO:0000313" key="1">
    <source>
        <dbReference type="EMBL" id="MPM96777.1"/>
    </source>
</evidence>
<dbReference type="AlphaFoldDB" id="A0A645E4W6"/>
<gene>
    <name evidence="1" type="ORF">SDC9_143942</name>
</gene>